<evidence type="ECO:0000256" key="6">
    <source>
        <dbReference type="SAM" id="MobiDB-lite"/>
    </source>
</evidence>
<dbReference type="Gene3D" id="3.40.50.300">
    <property type="entry name" value="P-loop containing nucleotide triphosphate hydrolases"/>
    <property type="match status" value="1"/>
</dbReference>
<dbReference type="FunFam" id="2.40.30.10:FF:000005">
    <property type="entry name" value="Elongation factor 1-alpha"/>
    <property type="match status" value="1"/>
</dbReference>
<gene>
    <name evidence="8" type="primary">EFAA</name>
    <name evidence="8" type="ORF">AK812_SmicGene11129</name>
</gene>
<evidence type="ECO:0000256" key="4">
    <source>
        <dbReference type="ARBA" id="ARBA00022917"/>
    </source>
</evidence>
<dbReference type="Gene3D" id="2.40.30.10">
    <property type="entry name" value="Translation factors"/>
    <property type="match status" value="2"/>
</dbReference>
<organism evidence="8 9">
    <name type="scientific">Symbiodinium microadriaticum</name>
    <name type="common">Dinoflagellate</name>
    <name type="synonym">Zooxanthella microadriatica</name>
    <dbReference type="NCBI Taxonomy" id="2951"/>
    <lineage>
        <taxon>Eukaryota</taxon>
        <taxon>Sar</taxon>
        <taxon>Alveolata</taxon>
        <taxon>Dinophyceae</taxon>
        <taxon>Suessiales</taxon>
        <taxon>Symbiodiniaceae</taxon>
        <taxon>Symbiodinium</taxon>
    </lineage>
</organism>
<keyword evidence="4" id="KW-0648">Protein biosynthesis</keyword>
<dbReference type="InterPro" id="IPR027417">
    <property type="entry name" value="P-loop_NTPase"/>
</dbReference>
<reference evidence="8 9" key="1">
    <citation type="submission" date="2016-02" db="EMBL/GenBank/DDBJ databases">
        <title>Genome analysis of coral dinoflagellate symbionts highlights evolutionary adaptations to a symbiotic lifestyle.</title>
        <authorList>
            <person name="Aranda M."/>
            <person name="Li Y."/>
            <person name="Liew Y.J."/>
            <person name="Baumgarten S."/>
            <person name="Simakov O."/>
            <person name="Wilson M."/>
            <person name="Piel J."/>
            <person name="Ashoor H."/>
            <person name="Bougouffa S."/>
            <person name="Bajic V.B."/>
            <person name="Ryu T."/>
            <person name="Ravasi T."/>
            <person name="Bayer T."/>
            <person name="Micklem G."/>
            <person name="Kim H."/>
            <person name="Bhak J."/>
            <person name="Lajeunesse T.C."/>
            <person name="Voolstra C.R."/>
        </authorList>
    </citation>
    <scope>NUCLEOTIDE SEQUENCE [LARGE SCALE GENOMIC DNA]</scope>
    <source>
        <strain evidence="8 9">CCMP2467</strain>
    </source>
</reference>
<keyword evidence="3 8" id="KW-0251">Elongation factor</keyword>
<dbReference type="InterPro" id="IPR050100">
    <property type="entry name" value="TRAFAC_GTPase_members"/>
</dbReference>
<evidence type="ECO:0000313" key="8">
    <source>
        <dbReference type="EMBL" id="OLQ05638.1"/>
    </source>
</evidence>
<feature type="compositionally biased region" description="Polar residues" evidence="6">
    <location>
        <begin position="523"/>
        <end position="539"/>
    </location>
</feature>
<accession>A0A1Q9EE12</accession>
<keyword evidence="2" id="KW-0547">Nucleotide-binding</keyword>
<evidence type="ECO:0000256" key="2">
    <source>
        <dbReference type="ARBA" id="ARBA00022741"/>
    </source>
</evidence>
<dbReference type="SUPFAM" id="SSF52540">
    <property type="entry name" value="P-loop containing nucleoside triphosphate hydrolases"/>
    <property type="match status" value="1"/>
</dbReference>
<keyword evidence="9" id="KW-1185">Reference proteome</keyword>
<dbReference type="OrthoDB" id="291946at2759"/>
<dbReference type="SUPFAM" id="SSF50465">
    <property type="entry name" value="EF-Tu/eEF-1alpha/eIF2-gamma C-terminal domain"/>
    <property type="match status" value="1"/>
</dbReference>
<dbReference type="SUPFAM" id="SSF50447">
    <property type="entry name" value="Translation proteins"/>
    <property type="match status" value="1"/>
</dbReference>
<dbReference type="InterPro" id="IPR009000">
    <property type="entry name" value="Transl_B-barrel_sf"/>
</dbReference>
<name>A0A1Q9EE12_SYMMI</name>
<comment type="caution">
    <text evidence="8">The sequence shown here is derived from an EMBL/GenBank/DDBJ whole genome shotgun (WGS) entry which is preliminary data.</text>
</comment>
<dbReference type="OMA" id="KLCLHFE"/>
<dbReference type="GO" id="GO:0003924">
    <property type="term" value="F:GTPase activity"/>
    <property type="evidence" value="ECO:0007669"/>
    <property type="project" value="InterPro"/>
</dbReference>
<evidence type="ECO:0000256" key="5">
    <source>
        <dbReference type="ARBA" id="ARBA00023134"/>
    </source>
</evidence>
<dbReference type="GO" id="GO:0003746">
    <property type="term" value="F:translation elongation factor activity"/>
    <property type="evidence" value="ECO:0007669"/>
    <property type="project" value="UniProtKB-KW"/>
</dbReference>
<dbReference type="Pfam" id="PF03144">
    <property type="entry name" value="GTP_EFTU_D2"/>
    <property type="match status" value="1"/>
</dbReference>
<dbReference type="GO" id="GO:0005525">
    <property type="term" value="F:GTP binding"/>
    <property type="evidence" value="ECO:0007669"/>
    <property type="project" value="UniProtKB-KW"/>
</dbReference>
<protein>
    <submittedName>
        <fullName evidence="8">Elongation factor 1-alpha</fullName>
    </submittedName>
</protein>
<feature type="compositionally biased region" description="Pro residues" evidence="6">
    <location>
        <begin position="444"/>
        <end position="453"/>
    </location>
</feature>
<evidence type="ECO:0000256" key="1">
    <source>
        <dbReference type="ARBA" id="ARBA00007249"/>
    </source>
</evidence>
<proteinExistence type="inferred from homology"/>
<comment type="similarity">
    <text evidence="1">Belongs to the TRAFAC class translation factor GTPase superfamily. Classic translation factor GTPase family. EF-Tu/EF-1A subfamily.</text>
</comment>
<dbReference type="InterPro" id="IPR000795">
    <property type="entry name" value="T_Tr_GTP-bd_dom"/>
</dbReference>
<feature type="region of interest" description="Disordered" evidence="6">
    <location>
        <begin position="437"/>
        <end position="483"/>
    </location>
</feature>
<feature type="region of interest" description="Disordered" evidence="6">
    <location>
        <begin position="489"/>
        <end position="508"/>
    </location>
</feature>
<dbReference type="EMBL" id="LSRX01000179">
    <property type="protein sequence ID" value="OLQ05638.1"/>
    <property type="molecule type" value="Genomic_DNA"/>
</dbReference>
<dbReference type="InterPro" id="IPR004161">
    <property type="entry name" value="EFTu-like_2"/>
</dbReference>
<feature type="region of interest" description="Disordered" evidence="6">
    <location>
        <begin position="521"/>
        <end position="547"/>
    </location>
</feature>
<evidence type="ECO:0000259" key="7">
    <source>
        <dbReference type="PROSITE" id="PS51722"/>
    </source>
</evidence>
<dbReference type="AlphaFoldDB" id="A0A1Q9EE12"/>
<keyword evidence="5" id="KW-0342">GTP-binding</keyword>
<dbReference type="InterPro" id="IPR054696">
    <property type="entry name" value="GTP-eEF1A_C"/>
</dbReference>
<sequence length="547" mass="59907">MEQDGEHTDLPHVNLVFIGPCSSGKSTMVGHLIADSGAIDAENLQRIFDEADRRGQPDRRYAWILDKLSFERKRGHSMSVALWRLASRRCRFTVMDAPGHKDFSKDIVTAMSQADIAVLVVSTSKSDLEQGEEGEIQLREHTLLAYTLGLRRLVVCVNKMDSDSARFSEDRFATACRVVRERLKTAGLKTNDVFFDVHFVPTSGWCGDNVISRSDNMPWFGGPTLIEALDEAVASHFRPERPLRFPLAEVMKVGGKGTVVVGRVATGSLRCGAKLTFAPGGAEAEVTAIAMHHEPLNEAVVGNTVTVTVDAEMSELRRGMVGSAVDESPACECSSFLAQVIVLSDPRAGEIRDGSELTVVCHTAQVLCAFQELVSRSDRRTGKVLQMRPLALRGGDAALVRLRPRTPLCVEPFEEYPALGRFSVHDQKVTVAVGVVQKVEQGPPSAPRRPSPTSPSGSQPATHTGERRNRHGLPPKPMETMKAPLSRRLHAARSRWPQSRDHARGAPWTLRRSLWRCAGDTGCETSPKTPARSNGSATTLLIPERFS</sequence>
<dbReference type="PRINTS" id="PR00315">
    <property type="entry name" value="ELONGATNFCT"/>
</dbReference>
<evidence type="ECO:0000256" key="3">
    <source>
        <dbReference type="ARBA" id="ARBA00022768"/>
    </source>
</evidence>
<dbReference type="PROSITE" id="PS51722">
    <property type="entry name" value="G_TR_2"/>
    <property type="match status" value="1"/>
</dbReference>
<dbReference type="Proteomes" id="UP000186817">
    <property type="component" value="Unassembled WGS sequence"/>
</dbReference>
<dbReference type="InterPro" id="IPR009001">
    <property type="entry name" value="Transl_elong_EF1A/Init_IF2_C"/>
</dbReference>
<dbReference type="Pfam" id="PF22594">
    <property type="entry name" value="GTP-eEF1A_C"/>
    <property type="match status" value="1"/>
</dbReference>
<dbReference type="Pfam" id="PF00009">
    <property type="entry name" value="GTP_EFTU"/>
    <property type="match status" value="1"/>
</dbReference>
<feature type="domain" description="Tr-type G" evidence="7">
    <location>
        <begin position="10"/>
        <end position="240"/>
    </location>
</feature>
<dbReference type="PANTHER" id="PTHR23115">
    <property type="entry name" value="TRANSLATION FACTOR"/>
    <property type="match status" value="1"/>
</dbReference>
<evidence type="ECO:0000313" key="9">
    <source>
        <dbReference type="Proteomes" id="UP000186817"/>
    </source>
</evidence>